<organism evidence="5 6">
    <name type="scientific">Rhodosorus marinus</name>
    <dbReference type="NCBI Taxonomy" id="101924"/>
    <lineage>
        <taxon>Eukaryota</taxon>
        <taxon>Rhodophyta</taxon>
        <taxon>Stylonematophyceae</taxon>
        <taxon>Stylonematales</taxon>
        <taxon>Stylonemataceae</taxon>
        <taxon>Rhodosorus</taxon>
    </lineage>
</organism>
<dbReference type="GO" id="GO:0004601">
    <property type="term" value="F:peroxidase activity"/>
    <property type="evidence" value="ECO:0007669"/>
    <property type="project" value="InterPro"/>
</dbReference>
<proteinExistence type="inferred from homology"/>
<dbReference type="GO" id="GO:0034599">
    <property type="term" value="P:cellular response to oxidative stress"/>
    <property type="evidence" value="ECO:0007669"/>
    <property type="project" value="InterPro"/>
</dbReference>
<dbReference type="AlphaFoldDB" id="A0AAV8UGA0"/>
<comment type="similarity">
    <text evidence="2">Belongs to the peroxidase family.</text>
</comment>
<comment type="caution">
    <text evidence="5">The sequence shown here is derived from an EMBL/GenBank/DDBJ whole genome shotgun (WGS) entry which is preliminary data.</text>
</comment>
<sequence length="371" mass="39702">MEAFVVSAGFGGRREGCRVVGRTGVGSVRMSMDCSRREVLRLSGVLGLGLVAPNAAFAKVNVDIDRYGDKEMKVSTINRLKQNLRTALGDNPLLLPAFIMLPVLDALSYDKSTAGGGLDGAFSYEIGSSDNAVLVDAYETIKGYRQKSKEEVSTADYFAFAGAVASEVVGGPRIVIQIGREDAEEKDTSGIYKTLSASSGYQAFKAALDRSGRDGARDAVVFHTAIQALAQIAEKRNEELQARAVDEDDLDSESVFKDKGDLTYGAVGGSGQPAGARKRRGAVLVDSQISNLQIAGSKLDSSYLKEVLNAQKKNPDSLSQFDKDMLADPASAGWVAKYASNSKAFIKDFANSYEALSLVGSRFEQAKIRDD</sequence>
<keyword evidence="1" id="KW-0560">Oxidoreductase</keyword>
<dbReference type="GO" id="GO:0020037">
    <property type="term" value="F:heme binding"/>
    <property type="evidence" value="ECO:0007669"/>
    <property type="project" value="InterPro"/>
</dbReference>
<dbReference type="InterPro" id="IPR002016">
    <property type="entry name" value="Haem_peroxidase"/>
</dbReference>
<evidence type="ECO:0000256" key="2">
    <source>
        <dbReference type="RuleBase" id="RU004241"/>
    </source>
</evidence>
<protein>
    <recommendedName>
        <fullName evidence="4">Plant heme peroxidase family profile domain-containing protein</fullName>
    </recommendedName>
</protein>
<dbReference type="Gene3D" id="1.10.420.10">
    <property type="entry name" value="Peroxidase, domain 2"/>
    <property type="match status" value="1"/>
</dbReference>
<keyword evidence="6" id="KW-1185">Reference proteome</keyword>
<accession>A0AAV8UGA0</accession>
<dbReference type="PRINTS" id="PR00458">
    <property type="entry name" value="PEROXIDASE"/>
</dbReference>
<feature type="domain" description="Plant heme peroxidase family profile" evidence="4">
    <location>
        <begin position="152"/>
        <end position="371"/>
    </location>
</feature>
<dbReference type="InterPro" id="IPR044831">
    <property type="entry name" value="Ccp1-like"/>
</dbReference>
<dbReference type="PANTHER" id="PTHR31356">
    <property type="entry name" value="THYLAKOID LUMENAL 29 KDA PROTEIN, CHLOROPLASTIC-RELATED"/>
    <property type="match status" value="1"/>
</dbReference>
<dbReference type="GO" id="GO:0000302">
    <property type="term" value="P:response to reactive oxygen species"/>
    <property type="evidence" value="ECO:0007669"/>
    <property type="project" value="TreeGrafter"/>
</dbReference>
<dbReference type="PROSITE" id="PS50873">
    <property type="entry name" value="PEROXIDASE_4"/>
    <property type="match status" value="1"/>
</dbReference>
<dbReference type="Pfam" id="PF00141">
    <property type="entry name" value="peroxidase"/>
    <property type="match status" value="1"/>
</dbReference>
<evidence type="ECO:0000259" key="4">
    <source>
        <dbReference type="PROSITE" id="PS50873"/>
    </source>
</evidence>
<feature type="coiled-coil region" evidence="3">
    <location>
        <begin position="223"/>
        <end position="250"/>
    </location>
</feature>
<reference evidence="5 6" key="1">
    <citation type="journal article" date="2023" name="Nat. Commun.">
        <title>Origin of minicircular mitochondrial genomes in red algae.</title>
        <authorList>
            <person name="Lee Y."/>
            <person name="Cho C.H."/>
            <person name="Lee Y.M."/>
            <person name="Park S.I."/>
            <person name="Yang J.H."/>
            <person name="West J.A."/>
            <person name="Bhattacharya D."/>
            <person name="Yoon H.S."/>
        </authorList>
    </citation>
    <scope>NUCLEOTIDE SEQUENCE [LARGE SCALE GENOMIC DNA]</scope>
    <source>
        <strain evidence="5 6">CCMP1338</strain>
        <tissue evidence="5">Whole cell</tissue>
    </source>
</reference>
<evidence type="ECO:0000313" key="6">
    <source>
        <dbReference type="Proteomes" id="UP001157974"/>
    </source>
</evidence>
<dbReference type="Gene3D" id="1.10.520.10">
    <property type="match status" value="1"/>
</dbReference>
<dbReference type="Proteomes" id="UP001157974">
    <property type="component" value="Unassembled WGS sequence"/>
</dbReference>
<dbReference type="PANTHER" id="PTHR31356:SF66">
    <property type="entry name" value="CATALASE-PEROXIDASE"/>
    <property type="match status" value="1"/>
</dbReference>
<dbReference type="GO" id="GO:0042744">
    <property type="term" value="P:hydrogen peroxide catabolic process"/>
    <property type="evidence" value="ECO:0007669"/>
    <property type="project" value="TreeGrafter"/>
</dbReference>
<evidence type="ECO:0000256" key="3">
    <source>
        <dbReference type="SAM" id="Coils"/>
    </source>
</evidence>
<name>A0AAV8UGA0_9RHOD</name>
<gene>
    <name evidence="5" type="ORF">NDN08_007354</name>
</gene>
<dbReference type="InterPro" id="IPR010255">
    <property type="entry name" value="Haem_peroxidase_sf"/>
</dbReference>
<dbReference type="SUPFAM" id="SSF48113">
    <property type="entry name" value="Heme-dependent peroxidases"/>
    <property type="match status" value="1"/>
</dbReference>
<dbReference type="EMBL" id="JAMWBK010000011">
    <property type="protein sequence ID" value="KAJ8901510.1"/>
    <property type="molecule type" value="Genomic_DNA"/>
</dbReference>
<evidence type="ECO:0000256" key="1">
    <source>
        <dbReference type="ARBA" id="ARBA00023002"/>
    </source>
</evidence>
<evidence type="ECO:0000313" key="5">
    <source>
        <dbReference type="EMBL" id="KAJ8901510.1"/>
    </source>
</evidence>
<keyword evidence="3" id="KW-0175">Coiled coil</keyword>